<dbReference type="Gene3D" id="3.40.50.150">
    <property type="entry name" value="Vaccinia Virus protein VP39"/>
    <property type="match status" value="1"/>
</dbReference>
<sequence>MPSTAPGTGSDGVAVVPGRPVPDQADPADDALKARHRAMWASGSYATVASEVIPVLGPVLVEACRPGPGDRVLDVAAGTGNAALPAARTGADVTATDLTPELLDTGREAAEQAGLRLTWQAADAERLPFDDASFDVVMSCVGVMFAPHHRRAADELVRVCRPGGTVGLLSWTPGGFVGQMLATIRPFAPAPPPGAQPPPLWGDEAHVRDLLGDRVVDVDARRQSLEVTAFGSPEEFRELFKACYGPTVAVYRSLADDPSRTAGLDAALDDLARRHGLDDGGTSMAWEYLLLTARRA</sequence>
<comment type="caution">
    <text evidence="3">The sequence shown here is derived from an EMBL/GenBank/DDBJ whole genome shotgun (WGS) entry which is preliminary data.</text>
</comment>
<dbReference type="InterPro" id="IPR029063">
    <property type="entry name" value="SAM-dependent_MTases_sf"/>
</dbReference>
<gene>
    <name evidence="3" type="ORF">ACFOLH_11975</name>
</gene>
<protein>
    <submittedName>
        <fullName evidence="3">Class I SAM-dependent methyltransferase</fullName>
        <ecNumber evidence="3">2.1.1.-</ecNumber>
    </submittedName>
</protein>
<dbReference type="GO" id="GO:0008168">
    <property type="term" value="F:methyltransferase activity"/>
    <property type="evidence" value="ECO:0007669"/>
    <property type="project" value="UniProtKB-KW"/>
</dbReference>
<accession>A0ABV7WGR4</accession>
<proteinExistence type="predicted"/>
<evidence type="ECO:0000259" key="2">
    <source>
        <dbReference type="Pfam" id="PF08241"/>
    </source>
</evidence>
<feature type="domain" description="Methyltransferase type 11" evidence="2">
    <location>
        <begin position="73"/>
        <end position="166"/>
    </location>
</feature>
<keyword evidence="4" id="KW-1185">Reference proteome</keyword>
<dbReference type="SUPFAM" id="SSF53335">
    <property type="entry name" value="S-adenosyl-L-methionine-dependent methyltransferases"/>
    <property type="match status" value="1"/>
</dbReference>
<keyword evidence="3" id="KW-0489">Methyltransferase</keyword>
<reference evidence="4" key="1">
    <citation type="journal article" date="2019" name="Int. J. Syst. Evol. Microbiol.">
        <title>The Global Catalogue of Microorganisms (GCM) 10K type strain sequencing project: providing services to taxonomists for standard genome sequencing and annotation.</title>
        <authorList>
            <consortium name="The Broad Institute Genomics Platform"/>
            <consortium name="The Broad Institute Genome Sequencing Center for Infectious Disease"/>
            <person name="Wu L."/>
            <person name="Ma J."/>
        </authorList>
    </citation>
    <scope>NUCLEOTIDE SEQUENCE [LARGE SCALE GENOMIC DNA]</scope>
    <source>
        <strain evidence="4">NCAIM B.02333</strain>
    </source>
</reference>
<dbReference type="Proteomes" id="UP001595685">
    <property type="component" value="Unassembled WGS sequence"/>
</dbReference>
<name>A0ABV7WGR4_9MICO</name>
<dbReference type="Pfam" id="PF08241">
    <property type="entry name" value="Methyltransf_11"/>
    <property type="match status" value="1"/>
</dbReference>
<organism evidence="3 4">
    <name type="scientific">Aquipuribacter hungaricus</name>
    <dbReference type="NCBI Taxonomy" id="545624"/>
    <lineage>
        <taxon>Bacteria</taxon>
        <taxon>Bacillati</taxon>
        <taxon>Actinomycetota</taxon>
        <taxon>Actinomycetes</taxon>
        <taxon>Micrococcales</taxon>
        <taxon>Intrasporangiaceae</taxon>
        <taxon>Aquipuribacter</taxon>
    </lineage>
</organism>
<dbReference type="PANTHER" id="PTHR43591:SF24">
    <property type="entry name" value="2-METHOXY-6-POLYPRENYL-1,4-BENZOQUINOL METHYLASE, MITOCHONDRIAL"/>
    <property type="match status" value="1"/>
</dbReference>
<keyword evidence="3" id="KW-0808">Transferase</keyword>
<dbReference type="EC" id="2.1.1.-" evidence="3"/>
<evidence type="ECO:0000313" key="3">
    <source>
        <dbReference type="EMBL" id="MFC3689060.1"/>
    </source>
</evidence>
<evidence type="ECO:0000313" key="4">
    <source>
        <dbReference type="Proteomes" id="UP001595685"/>
    </source>
</evidence>
<dbReference type="PANTHER" id="PTHR43591">
    <property type="entry name" value="METHYLTRANSFERASE"/>
    <property type="match status" value="1"/>
</dbReference>
<dbReference type="GO" id="GO:0032259">
    <property type="term" value="P:methylation"/>
    <property type="evidence" value="ECO:0007669"/>
    <property type="project" value="UniProtKB-KW"/>
</dbReference>
<dbReference type="RefSeq" id="WP_376983977.1">
    <property type="nucleotide sequence ID" value="NZ_JBBEOI010000123.1"/>
</dbReference>
<dbReference type="EMBL" id="JBHRWW010000007">
    <property type="protein sequence ID" value="MFC3689060.1"/>
    <property type="molecule type" value="Genomic_DNA"/>
</dbReference>
<feature type="region of interest" description="Disordered" evidence="1">
    <location>
        <begin position="1"/>
        <end position="27"/>
    </location>
</feature>
<dbReference type="InterPro" id="IPR013216">
    <property type="entry name" value="Methyltransf_11"/>
</dbReference>
<dbReference type="CDD" id="cd02440">
    <property type="entry name" value="AdoMet_MTases"/>
    <property type="match status" value="1"/>
</dbReference>
<evidence type="ECO:0000256" key="1">
    <source>
        <dbReference type="SAM" id="MobiDB-lite"/>
    </source>
</evidence>